<feature type="transmembrane region" description="Helical" evidence="1">
    <location>
        <begin position="7"/>
        <end position="32"/>
    </location>
</feature>
<evidence type="ECO:0000313" key="3">
    <source>
        <dbReference type="Proteomes" id="UP000198847"/>
    </source>
</evidence>
<keyword evidence="1" id="KW-1133">Transmembrane helix</keyword>
<gene>
    <name evidence="2" type="ORF">SAMN04490178_1424</name>
</gene>
<feature type="transmembrane region" description="Helical" evidence="1">
    <location>
        <begin position="38"/>
        <end position="61"/>
    </location>
</feature>
<dbReference type="STRING" id="112903.SAMN04490178_1424"/>
<reference evidence="2 3" key="1">
    <citation type="submission" date="2016-10" db="EMBL/GenBank/DDBJ databases">
        <authorList>
            <person name="de Groot N.N."/>
        </authorList>
    </citation>
    <scope>NUCLEOTIDE SEQUENCE [LARGE SCALE GENOMIC DNA]</scope>
    <source>
        <strain evidence="2 3">DSM 13305</strain>
    </source>
</reference>
<dbReference type="AlphaFoldDB" id="A0A1H8Y3T7"/>
<organism evidence="2 3">
    <name type="scientific">Propionispora vibrioides</name>
    <dbReference type="NCBI Taxonomy" id="112903"/>
    <lineage>
        <taxon>Bacteria</taxon>
        <taxon>Bacillati</taxon>
        <taxon>Bacillota</taxon>
        <taxon>Negativicutes</taxon>
        <taxon>Selenomonadales</taxon>
        <taxon>Sporomusaceae</taxon>
        <taxon>Propionispora</taxon>
    </lineage>
</organism>
<dbReference type="Proteomes" id="UP000198847">
    <property type="component" value="Unassembled WGS sequence"/>
</dbReference>
<sequence>MILKWGLYGGIIGFIGMGIMSINSIGFSQVIANGFGEFIKTCAVMGVAGFCIGAVLSRWIMRHF</sequence>
<accession>A0A1H8Y3T7</accession>
<evidence type="ECO:0000256" key="1">
    <source>
        <dbReference type="SAM" id="Phobius"/>
    </source>
</evidence>
<keyword evidence="1" id="KW-0812">Transmembrane</keyword>
<keyword evidence="1" id="KW-0472">Membrane</keyword>
<evidence type="ECO:0000313" key="2">
    <source>
        <dbReference type="EMBL" id="SEP46950.1"/>
    </source>
</evidence>
<protein>
    <submittedName>
        <fullName evidence="2">Uncharacterized protein</fullName>
    </submittedName>
</protein>
<proteinExistence type="predicted"/>
<dbReference type="EMBL" id="FODY01000042">
    <property type="protein sequence ID" value="SEP46950.1"/>
    <property type="molecule type" value="Genomic_DNA"/>
</dbReference>
<keyword evidence="3" id="KW-1185">Reference proteome</keyword>
<name>A0A1H8Y3T7_9FIRM</name>